<dbReference type="PANTHER" id="PTHR20973">
    <property type="entry name" value="NON-SMC ELEMENT 1-RELATED"/>
    <property type="match status" value="1"/>
</dbReference>
<dbReference type="InParanoid" id="E1ZFV6"/>
<keyword evidence="1" id="KW-0833">Ubl conjugation pathway</keyword>
<keyword evidence="1" id="KW-0863">Zinc-finger</keyword>
<accession>E1ZFV6</accession>
<dbReference type="GO" id="GO:0005634">
    <property type="term" value="C:nucleus"/>
    <property type="evidence" value="ECO:0007669"/>
    <property type="project" value="UniProtKB-SubCell"/>
</dbReference>
<dbReference type="KEGG" id="cvr:CHLNCDRAFT_134372"/>
<dbReference type="GO" id="GO:0061630">
    <property type="term" value="F:ubiquitin protein ligase activity"/>
    <property type="evidence" value="ECO:0007669"/>
    <property type="project" value="UniProtKB-EC"/>
</dbReference>
<dbReference type="GO" id="GO:0000724">
    <property type="term" value="P:double-strand break repair via homologous recombination"/>
    <property type="evidence" value="ECO:0007669"/>
    <property type="project" value="TreeGrafter"/>
</dbReference>
<comment type="subcellular location">
    <subcellularLocation>
        <location evidence="1">Nucleus</location>
    </subcellularLocation>
</comment>
<dbReference type="STRING" id="554065.E1ZFV6"/>
<reference evidence="2 3" key="1">
    <citation type="journal article" date="2010" name="Plant Cell">
        <title>The Chlorella variabilis NC64A genome reveals adaptation to photosymbiosis, coevolution with viruses, and cryptic sex.</title>
        <authorList>
            <person name="Blanc G."/>
            <person name="Duncan G."/>
            <person name="Agarkova I."/>
            <person name="Borodovsky M."/>
            <person name="Gurnon J."/>
            <person name="Kuo A."/>
            <person name="Lindquist E."/>
            <person name="Lucas S."/>
            <person name="Pangilinan J."/>
            <person name="Polle J."/>
            <person name="Salamov A."/>
            <person name="Terry A."/>
            <person name="Yamada T."/>
            <person name="Dunigan D.D."/>
            <person name="Grigoriev I.V."/>
            <person name="Claverie J.M."/>
            <person name="Van Etten J.L."/>
        </authorList>
    </citation>
    <scope>NUCLEOTIDE SEQUENCE [LARGE SCALE GENOMIC DNA]</scope>
    <source>
        <strain evidence="2 3">NC64A</strain>
    </source>
</reference>
<evidence type="ECO:0000313" key="3">
    <source>
        <dbReference type="Proteomes" id="UP000008141"/>
    </source>
</evidence>
<dbReference type="Proteomes" id="UP000008141">
    <property type="component" value="Unassembled WGS sequence"/>
</dbReference>
<dbReference type="FunCoup" id="E1ZFV6">
    <property type="interactions" value="209"/>
</dbReference>
<dbReference type="GO" id="GO:0030915">
    <property type="term" value="C:Smc5-Smc6 complex"/>
    <property type="evidence" value="ECO:0007669"/>
    <property type="project" value="UniProtKB-UniRule"/>
</dbReference>
<dbReference type="AlphaFoldDB" id="E1ZFV6"/>
<dbReference type="OMA" id="DGHVCNG"/>
<keyword evidence="1" id="KW-0862">Zinc</keyword>
<dbReference type="eggNOG" id="KOG4718">
    <property type="taxonomic scope" value="Eukaryota"/>
</dbReference>
<dbReference type="GeneID" id="17354582"/>
<proteinExistence type="inferred from homology"/>
<dbReference type="OrthoDB" id="185455at2759"/>
<dbReference type="InterPro" id="IPR011513">
    <property type="entry name" value="Nse1"/>
</dbReference>
<keyword evidence="1" id="KW-0234">DNA repair</keyword>
<dbReference type="PANTHER" id="PTHR20973:SF0">
    <property type="entry name" value="NON-STRUCTURAL MAINTENANCE OF CHROMOSOMES ELEMENT 1 HOMOLOG"/>
    <property type="match status" value="1"/>
</dbReference>
<comment type="similarity">
    <text evidence="1">Belongs to the NSE1 family.</text>
</comment>
<dbReference type="EMBL" id="GL433845">
    <property type="protein sequence ID" value="EFN55351.1"/>
    <property type="molecule type" value="Genomic_DNA"/>
</dbReference>
<protein>
    <recommendedName>
        <fullName evidence="1">Non-structural maintenance of chromosomes element 1 homolog</fullName>
        <ecNumber evidence="1">2.3.2.27</ecNumber>
    </recommendedName>
</protein>
<dbReference type="Gene3D" id="1.10.10.10">
    <property type="entry name" value="Winged helix-like DNA-binding domain superfamily/Winged helix DNA-binding domain"/>
    <property type="match status" value="1"/>
</dbReference>
<keyword evidence="1" id="KW-0233">DNA recombination</keyword>
<dbReference type="EC" id="2.3.2.27" evidence="1"/>
<comment type="catalytic activity">
    <reaction evidence="1">
        <text>S-ubiquitinyl-[E2 ubiquitin-conjugating enzyme]-L-cysteine + [acceptor protein]-L-lysine = [E2 ubiquitin-conjugating enzyme]-L-cysteine + N(6)-ubiquitinyl-[acceptor protein]-L-lysine.</text>
        <dbReference type="EC" id="2.3.2.27"/>
    </reaction>
</comment>
<dbReference type="RefSeq" id="XP_005847453.1">
    <property type="nucleotide sequence ID" value="XM_005847391.1"/>
</dbReference>
<comment type="subunit">
    <text evidence="1">Component of the Smc5-Smc6 complex.</text>
</comment>
<keyword evidence="3" id="KW-1185">Reference proteome</keyword>
<keyword evidence="1" id="KW-0227">DNA damage</keyword>
<evidence type="ECO:0000313" key="2">
    <source>
        <dbReference type="EMBL" id="EFN55351.1"/>
    </source>
</evidence>
<dbReference type="Pfam" id="PF07574">
    <property type="entry name" value="SMC_Nse1"/>
    <property type="match status" value="1"/>
</dbReference>
<dbReference type="GO" id="GO:0008270">
    <property type="term" value="F:zinc ion binding"/>
    <property type="evidence" value="ECO:0007669"/>
    <property type="project" value="UniProtKB-KW"/>
</dbReference>
<sequence length="236" mass="25677">MPPKRKTAAGAAAAAAAAAGGGGRAAGGADGLVYRHCFLQAIMGRQYLKESDAKELYRQITGAAHDGNYLHFMADINQQLNFAQFELRRVKYPGDGEWYLGFVNREGDEPSKRATKYRGAKDGKPDTRITAYFRALLDQMVASSAADQGLGYLTSQQALYIQISPDAATQAEEEEAAAVRQQADEVRKLSMKERETVLAQLATDGWLAHMPSRAGCYTLGPRSFLELAQALEGMVH</sequence>
<organism evidence="3">
    <name type="scientific">Chlorella variabilis</name>
    <name type="common">Green alga</name>
    <dbReference type="NCBI Taxonomy" id="554065"/>
    <lineage>
        <taxon>Eukaryota</taxon>
        <taxon>Viridiplantae</taxon>
        <taxon>Chlorophyta</taxon>
        <taxon>core chlorophytes</taxon>
        <taxon>Trebouxiophyceae</taxon>
        <taxon>Chlorellales</taxon>
        <taxon>Chlorellaceae</taxon>
        <taxon>Chlorella clade</taxon>
        <taxon>Chlorella</taxon>
    </lineage>
</organism>
<keyword evidence="1" id="KW-0479">Metal-binding</keyword>
<evidence type="ECO:0000256" key="1">
    <source>
        <dbReference type="RuleBase" id="RU368018"/>
    </source>
</evidence>
<dbReference type="InterPro" id="IPR036388">
    <property type="entry name" value="WH-like_DNA-bd_sf"/>
</dbReference>
<name>E1ZFV6_CHLVA</name>
<gene>
    <name evidence="2" type="ORF">CHLNCDRAFT_134372</name>
</gene>
<keyword evidence="1" id="KW-0539">Nucleus</keyword>
<keyword evidence="1" id="KW-0808">Transferase</keyword>
<dbReference type="Gene3D" id="3.90.1150.220">
    <property type="match status" value="1"/>
</dbReference>